<comment type="subcellular location">
    <subcellularLocation>
        <location evidence="2">Secreted</location>
    </subcellularLocation>
</comment>
<evidence type="ECO:0000256" key="19">
    <source>
        <dbReference type="PIRSR" id="PIRSR000137-2"/>
    </source>
</evidence>
<comment type="subunit">
    <text evidence="4">Monomer.</text>
</comment>
<evidence type="ECO:0000256" key="1">
    <source>
        <dbReference type="ARBA" id="ARBA00001974"/>
    </source>
</evidence>
<dbReference type="InterPro" id="IPR036188">
    <property type="entry name" value="FAD/NAD-bd_sf"/>
</dbReference>
<evidence type="ECO:0000256" key="12">
    <source>
        <dbReference type="ARBA" id="ARBA00024699"/>
    </source>
</evidence>
<accession>A0A9P5YSY5</accession>
<evidence type="ECO:0000256" key="16">
    <source>
        <dbReference type="ARBA" id="ARBA00034050"/>
    </source>
</evidence>
<dbReference type="EC" id="1.1.99.29" evidence="5"/>
<dbReference type="InterPro" id="IPR007867">
    <property type="entry name" value="GMC_OxRtase_C"/>
</dbReference>
<dbReference type="Gene3D" id="3.30.560.10">
    <property type="entry name" value="Glucose Oxidase, domain 3"/>
    <property type="match status" value="1"/>
</dbReference>
<evidence type="ECO:0000256" key="4">
    <source>
        <dbReference type="ARBA" id="ARBA00011245"/>
    </source>
</evidence>
<feature type="binding site" evidence="19">
    <location>
        <begin position="579"/>
        <end position="580"/>
    </location>
    <ligand>
        <name>FAD</name>
        <dbReference type="ChEBI" id="CHEBI:57692"/>
    </ligand>
</feature>
<name>A0A9P5YSY5_9AGAR</name>
<keyword evidence="10" id="KW-0560">Oxidoreductase</keyword>
<evidence type="ECO:0000256" key="20">
    <source>
        <dbReference type="RuleBase" id="RU003968"/>
    </source>
</evidence>
<reference evidence="23" key="1">
    <citation type="submission" date="2020-11" db="EMBL/GenBank/DDBJ databases">
        <authorList>
            <consortium name="DOE Joint Genome Institute"/>
            <person name="Ahrendt S."/>
            <person name="Riley R."/>
            <person name="Andreopoulos W."/>
            <person name="Labutti K."/>
            <person name="Pangilinan J."/>
            <person name="Ruiz-Duenas F.J."/>
            <person name="Barrasa J.M."/>
            <person name="Sanchez-Garcia M."/>
            <person name="Camarero S."/>
            <person name="Miyauchi S."/>
            <person name="Serrano A."/>
            <person name="Linde D."/>
            <person name="Babiker R."/>
            <person name="Drula E."/>
            <person name="Ayuso-Fernandez I."/>
            <person name="Pacheco R."/>
            <person name="Padilla G."/>
            <person name="Ferreira P."/>
            <person name="Barriuso J."/>
            <person name="Kellner H."/>
            <person name="Castanera R."/>
            <person name="Alfaro M."/>
            <person name="Ramirez L."/>
            <person name="Pisabarro A.G."/>
            <person name="Kuo A."/>
            <person name="Tritt A."/>
            <person name="Lipzen A."/>
            <person name="He G."/>
            <person name="Yan M."/>
            <person name="Ng V."/>
            <person name="Cullen D."/>
            <person name="Martin F."/>
            <person name="Rosso M.-N."/>
            <person name="Henrissat B."/>
            <person name="Hibbett D."/>
            <person name="Martinez A.T."/>
            <person name="Grigoriev I.V."/>
        </authorList>
    </citation>
    <scope>NUCLEOTIDE SEQUENCE</scope>
    <source>
        <strain evidence="23">CIRM-BRFM 674</strain>
    </source>
</reference>
<dbReference type="OrthoDB" id="269227at2759"/>
<comment type="similarity">
    <text evidence="3 20">Belongs to the GMC oxidoreductase family.</text>
</comment>
<evidence type="ECO:0000313" key="23">
    <source>
        <dbReference type="EMBL" id="KAF9475232.1"/>
    </source>
</evidence>
<comment type="cofactor">
    <cofactor evidence="1 19">
        <name>FAD</name>
        <dbReference type="ChEBI" id="CHEBI:57692"/>
    </cofactor>
</comment>
<evidence type="ECO:0000256" key="3">
    <source>
        <dbReference type="ARBA" id="ARBA00010790"/>
    </source>
</evidence>
<evidence type="ECO:0000256" key="11">
    <source>
        <dbReference type="ARBA" id="ARBA00023180"/>
    </source>
</evidence>
<evidence type="ECO:0000256" key="8">
    <source>
        <dbReference type="ARBA" id="ARBA00022729"/>
    </source>
</evidence>
<gene>
    <name evidence="23" type="ORF">BDN70DRAFT_268687</name>
</gene>
<comment type="catalytic activity">
    <reaction evidence="15">
        <text>pyranose + acceptor = pyranos-3-ulose + reduced acceptor.</text>
        <dbReference type="EC" id="1.1.99.29"/>
    </reaction>
</comment>
<dbReference type="AlphaFoldDB" id="A0A9P5YSY5"/>
<dbReference type="SUPFAM" id="SSF51905">
    <property type="entry name" value="FAD/NAD(P)-binding domain"/>
    <property type="match status" value="1"/>
</dbReference>
<keyword evidence="8" id="KW-0732">Signal</keyword>
<evidence type="ECO:0000259" key="21">
    <source>
        <dbReference type="PROSITE" id="PS00623"/>
    </source>
</evidence>
<evidence type="ECO:0000256" key="6">
    <source>
        <dbReference type="ARBA" id="ARBA00022525"/>
    </source>
</evidence>
<dbReference type="GO" id="GO:0050660">
    <property type="term" value="F:flavin adenine dinucleotide binding"/>
    <property type="evidence" value="ECO:0007669"/>
    <property type="project" value="InterPro"/>
</dbReference>
<evidence type="ECO:0000256" key="18">
    <source>
        <dbReference type="PIRSR" id="PIRSR000137-1"/>
    </source>
</evidence>
<evidence type="ECO:0000256" key="10">
    <source>
        <dbReference type="ARBA" id="ARBA00023002"/>
    </source>
</evidence>
<organism evidence="23 24">
    <name type="scientific">Pholiota conissans</name>
    <dbReference type="NCBI Taxonomy" id="109636"/>
    <lineage>
        <taxon>Eukaryota</taxon>
        <taxon>Fungi</taxon>
        <taxon>Dikarya</taxon>
        <taxon>Basidiomycota</taxon>
        <taxon>Agaricomycotina</taxon>
        <taxon>Agaricomycetes</taxon>
        <taxon>Agaricomycetidae</taxon>
        <taxon>Agaricales</taxon>
        <taxon>Agaricineae</taxon>
        <taxon>Strophariaceae</taxon>
        <taxon>Pholiota</taxon>
    </lineage>
</organism>
<sequence length="603" mass="65945">MTASIDQVSEKKFDYIIVGGGTAGIALASRLSEDDDTSVLVLEAGPANLNDPLLLTPGIIGVHFNNPQYDWAFQTTPQKEADGRSLFWARGKTLGGSSAINVYQFHRPSKENIDAFERLGNLGWNWDLLKRYYDKSSGFVPPAVKRDEISYDLKQRNADGPVKYSYAMQGSGLEQPYFEALKSMGVPQVDEPFSGDIKGAWMSPVSIDPTTKSRSYSTNMYYGPNAHRKNLTVLVNAHVAKIDLKKENGIATATGVQFVYDGKVHTAFAGKEVILSAGAIMSPQILELSGIGNKKVLNAAGVETIVDLPGVGENVQEHVCSGVTLEIKKEVQDQFTTFDCLRDPGEFEKQGTLLAEGKGVLAMVPTAISFLPLDIISPDAEALQQKLKKTIDEGIKSGRYSPTLQKQFKLQLESIDRGHPHVEVLLAHGFITAPDVPEPGKKYLTLVCLLNHPFSRGSIHIGSKDALQQPVLDPHYFEENYDLRAFIELVKFSRRLAKTEPLNSLLGVEINPGPEKTTDEQIGDYLKQSFSTTFHTAGSCSMLPLQDGGVVDPQLKVYGTSNIRVVDMSIIPLHIGCHPQATVYAISELAADIIKGKVLQDKA</sequence>
<dbReference type="GO" id="GO:0005576">
    <property type="term" value="C:extracellular region"/>
    <property type="evidence" value="ECO:0007669"/>
    <property type="project" value="UniProtKB-SubCell"/>
</dbReference>
<dbReference type="PROSITE" id="PS00623">
    <property type="entry name" value="GMC_OXRED_1"/>
    <property type="match status" value="1"/>
</dbReference>
<feature type="domain" description="Glucose-methanol-choline oxidoreductase N-terminal" evidence="21">
    <location>
        <begin position="91"/>
        <end position="114"/>
    </location>
</feature>
<dbReference type="EMBL" id="MU155341">
    <property type="protein sequence ID" value="KAF9475232.1"/>
    <property type="molecule type" value="Genomic_DNA"/>
</dbReference>
<keyword evidence="9 19" id="KW-0274">FAD</keyword>
<evidence type="ECO:0000256" key="5">
    <source>
        <dbReference type="ARBA" id="ARBA00013177"/>
    </source>
</evidence>
<feature type="binding site" evidence="19">
    <location>
        <position position="239"/>
    </location>
    <ligand>
        <name>FAD</name>
        <dbReference type="ChEBI" id="CHEBI:57692"/>
    </ligand>
</feature>
<dbReference type="PANTHER" id="PTHR11552:SF201">
    <property type="entry name" value="GLUCOSE-METHANOL-CHOLINE OXIDOREDUCTASE N-TERMINAL DOMAIN-CONTAINING PROTEIN"/>
    <property type="match status" value="1"/>
</dbReference>
<evidence type="ECO:0000259" key="22">
    <source>
        <dbReference type="PROSITE" id="PS00624"/>
    </source>
</evidence>
<evidence type="ECO:0000256" key="14">
    <source>
        <dbReference type="ARBA" id="ARBA00034010"/>
    </source>
</evidence>
<dbReference type="GO" id="GO:0033718">
    <property type="term" value="F:pyranose dehydrogenase (acceptor) activity"/>
    <property type="evidence" value="ECO:0007669"/>
    <property type="project" value="UniProtKB-EC"/>
</dbReference>
<dbReference type="PANTHER" id="PTHR11552">
    <property type="entry name" value="GLUCOSE-METHANOL-CHOLINE GMC OXIDOREDUCTASE"/>
    <property type="match status" value="1"/>
</dbReference>
<comment type="catalytic activity">
    <reaction evidence="17">
        <text>a pyranoside + acceptor = a pyranosid-3,4-diulose + reduced acceptor.</text>
        <dbReference type="EC" id="1.1.99.29"/>
    </reaction>
</comment>
<comment type="catalytic activity">
    <reaction evidence="13">
        <text>pyranose + acceptor = pyranos-2-ulose + reduced acceptor.</text>
        <dbReference type="EC" id="1.1.99.29"/>
    </reaction>
</comment>
<keyword evidence="7 20" id="KW-0285">Flavoprotein</keyword>
<dbReference type="InterPro" id="IPR000172">
    <property type="entry name" value="GMC_OxRdtase_N"/>
</dbReference>
<dbReference type="InterPro" id="IPR012132">
    <property type="entry name" value="GMC_OxRdtase"/>
</dbReference>
<dbReference type="Gene3D" id="3.50.50.60">
    <property type="entry name" value="FAD/NAD(P)-binding domain"/>
    <property type="match status" value="1"/>
</dbReference>
<evidence type="ECO:0000256" key="17">
    <source>
        <dbReference type="ARBA" id="ARBA00034059"/>
    </source>
</evidence>
<evidence type="ECO:0000256" key="7">
    <source>
        <dbReference type="ARBA" id="ARBA00022630"/>
    </source>
</evidence>
<keyword evidence="11" id="KW-0325">Glycoprotein</keyword>
<feature type="domain" description="Glucose-methanol-choline oxidoreductase N-terminal" evidence="22">
    <location>
        <begin position="278"/>
        <end position="292"/>
    </location>
</feature>
<dbReference type="Pfam" id="PF05199">
    <property type="entry name" value="GMC_oxred_C"/>
    <property type="match status" value="1"/>
</dbReference>
<evidence type="ECO:0000313" key="24">
    <source>
        <dbReference type="Proteomes" id="UP000807469"/>
    </source>
</evidence>
<evidence type="ECO:0000256" key="2">
    <source>
        <dbReference type="ARBA" id="ARBA00004613"/>
    </source>
</evidence>
<feature type="active site" description="Proton acceptor" evidence="18">
    <location>
        <position position="578"/>
    </location>
</feature>
<comment type="catalytic activity">
    <reaction evidence="14">
        <text>pyranose + acceptor = pyranos-2,3-diulose + reduced acceptor.</text>
        <dbReference type="EC" id="1.1.99.29"/>
    </reaction>
</comment>
<keyword evidence="6" id="KW-0964">Secreted</keyword>
<dbReference type="Pfam" id="PF00732">
    <property type="entry name" value="GMC_oxred_N"/>
    <property type="match status" value="1"/>
</dbReference>
<dbReference type="PIRSF" id="PIRSF000137">
    <property type="entry name" value="Alcohol_oxidase"/>
    <property type="match status" value="1"/>
</dbReference>
<comment type="catalytic activity">
    <reaction evidence="16">
        <text>a pyranoside + acceptor = a pyranosid-3-ulose + reduced acceptor.</text>
        <dbReference type="EC" id="1.1.99.29"/>
    </reaction>
</comment>
<evidence type="ECO:0000256" key="9">
    <source>
        <dbReference type="ARBA" id="ARBA00022827"/>
    </source>
</evidence>
<evidence type="ECO:0000256" key="15">
    <source>
        <dbReference type="ARBA" id="ARBA00034029"/>
    </source>
</evidence>
<proteinExistence type="inferred from homology"/>
<dbReference type="SUPFAM" id="SSF54373">
    <property type="entry name" value="FAD-linked reductases, C-terminal domain"/>
    <property type="match status" value="1"/>
</dbReference>
<comment type="caution">
    <text evidence="23">The sequence shown here is derived from an EMBL/GenBank/DDBJ whole genome shotgun (WGS) entry which is preliminary data.</text>
</comment>
<comment type="function">
    <text evidence="12">Catalyzes the single-oxidation or sequential double oxidation reaction of carbohydrates primarily at carbon-2 and/or carbon-3 with the concomitant reduction of the flavin. The enzyme exhibits a broad sugar substrate specificity, oxidizing different aldopyranoses to the corresponding C-1, C-2, C-3 or C-1,2, C-2,3 and C-3,4 (di)dehydro sugars with substrate-specific regioselectivity. Accepts only a narrow range of electron acceptors such as substituted benzoquinones and complexed metal ions and reacts extremely slowly with O(2) as acceptor. May play a role in the natural recycling of plant matter by oxidizing all major monosaccharides in lignocellulose and by reducing quinone compounds or reactive radical species generated during lignin depolymerization.</text>
</comment>
<evidence type="ECO:0000256" key="13">
    <source>
        <dbReference type="ARBA" id="ARBA00033986"/>
    </source>
</evidence>
<dbReference type="Proteomes" id="UP000807469">
    <property type="component" value="Unassembled WGS sequence"/>
</dbReference>
<dbReference type="PROSITE" id="PS00624">
    <property type="entry name" value="GMC_OXRED_2"/>
    <property type="match status" value="1"/>
</dbReference>
<protein>
    <recommendedName>
        <fullName evidence="5">pyranose dehydrogenase (acceptor)</fullName>
        <ecNumber evidence="5">1.1.99.29</ecNumber>
    </recommendedName>
</protein>
<keyword evidence="24" id="KW-1185">Reference proteome</keyword>
<feature type="active site" description="Proton donor" evidence="18">
    <location>
        <position position="535"/>
    </location>
</feature>